<accession>B8FLQ9</accession>
<keyword evidence="2" id="KW-1185">Reference proteome</keyword>
<dbReference type="KEGG" id="dal:Dalk_3726"/>
<dbReference type="HOGENOM" id="CLU_179155_0_0_7"/>
<dbReference type="EMBL" id="CP001322">
    <property type="protein sequence ID" value="ACL05413.1"/>
    <property type="molecule type" value="Genomic_DNA"/>
</dbReference>
<sequence>MTVANAQTFIKRGLIDSELRARLNRASDSGEIQKILEEENMGFTPGEFDEAFHHALTDCQTTDAANQTKEFKGWWDLLFQTF</sequence>
<gene>
    <name evidence="1" type="ordered locus">Dalk_3726</name>
</gene>
<reference evidence="1 2" key="1">
    <citation type="journal article" date="2012" name="Environ. Microbiol.">
        <title>The genome sequence of Desulfatibacillum alkenivorans AK-01: a blueprint for anaerobic alkane oxidation.</title>
        <authorList>
            <person name="Callaghan A.V."/>
            <person name="Morris B.E."/>
            <person name="Pereira I.A."/>
            <person name="McInerney M.J."/>
            <person name="Austin R.N."/>
            <person name="Groves J.T."/>
            <person name="Kukor J.J."/>
            <person name="Suflita J.M."/>
            <person name="Young L.Y."/>
            <person name="Zylstra G.J."/>
            <person name="Wawrik B."/>
        </authorList>
    </citation>
    <scope>NUCLEOTIDE SEQUENCE [LARGE SCALE GENOMIC DNA]</scope>
    <source>
        <strain evidence="1 2">AK-01</strain>
    </source>
</reference>
<evidence type="ECO:0008006" key="3">
    <source>
        <dbReference type="Google" id="ProtNLM"/>
    </source>
</evidence>
<evidence type="ECO:0000313" key="1">
    <source>
        <dbReference type="EMBL" id="ACL05413.1"/>
    </source>
</evidence>
<dbReference type="AlphaFoldDB" id="B8FLQ9"/>
<dbReference type="RefSeq" id="WP_015948467.1">
    <property type="nucleotide sequence ID" value="NC_011768.1"/>
</dbReference>
<dbReference type="Proteomes" id="UP000000739">
    <property type="component" value="Chromosome"/>
</dbReference>
<organism evidence="1 2">
    <name type="scientific">Desulfatibacillum aliphaticivorans</name>
    <dbReference type="NCBI Taxonomy" id="218208"/>
    <lineage>
        <taxon>Bacteria</taxon>
        <taxon>Pseudomonadati</taxon>
        <taxon>Thermodesulfobacteriota</taxon>
        <taxon>Desulfobacteria</taxon>
        <taxon>Desulfobacterales</taxon>
        <taxon>Desulfatibacillaceae</taxon>
        <taxon>Desulfatibacillum</taxon>
    </lineage>
</organism>
<name>B8FLQ9_DESAL</name>
<proteinExistence type="predicted"/>
<protein>
    <recommendedName>
        <fullName evidence="3">Nif11 domain-containing protein</fullName>
    </recommendedName>
</protein>
<dbReference type="eggNOG" id="ENOG50339VZ">
    <property type="taxonomic scope" value="Bacteria"/>
</dbReference>
<evidence type="ECO:0000313" key="2">
    <source>
        <dbReference type="Proteomes" id="UP000000739"/>
    </source>
</evidence>